<dbReference type="GO" id="GO:0006397">
    <property type="term" value="P:mRNA processing"/>
    <property type="evidence" value="ECO:0007669"/>
    <property type="project" value="UniProtKB-KW"/>
</dbReference>
<evidence type="ECO:0000256" key="4">
    <source>
        <dbReference type="ARBA" id="ARBA00023242"/>
    </source>
</evidence>
<evidence type="ECO:0000259" key="6">
    <source>
        <dbReference type="PROSITE" id="PS50174"/>
    </source>
</evidence>
<keyword evidence="8" id="KW-1185">Reference proteome</keyword>
<gene>
    <name evidence="7" type="ORF">UJA718_LOCUS13036</name>
</gene>
<feature type="compositionally biased region" description="Low complexity" evidence="5">
    <location>
        <begin position="28"/>
        <end position="48"/>
    </location>
</feature>
<feature type="region of interest" description="Disordered" evidence="5">
    <location>
        <begin position="102"/>
        <end position="126"/>
    </location>
</feature>
<keyword evidence="2" id="KW-0507">mRNA processing</keyword>
<reference evidence="7" key="1">
    <citation type="submission" date="2021-02" db="EMBL/GenBank/DDBJ databases">
        <authorList>
            <person name="Nowell W R."/>
        </authorList>
    </citation>
    <scope>NUCLEOTIDE SEQUENCE</scope>
</reference>
<dbReference type="PANTHER" id="PTHR23340:SF0">
    <property type="entry name" value="SURP AND G-PATCH DOMAIN-CONTAINING PROTEIN 1 ISOFORM X1"/>
    <property type="match status" value="1"/>
</dbReference>
<dbReference type="Pfam" id="PF01585">
    <property type="entry name" value="G-patch"/>
    <property type="match status" value="1"/>
</dbReference>
<accession>A0A820IE80</accession>
<dbReference type="AlphaFoldDB" id="A0A820IE80"/>
<feature type="compositionally biased region" description="Basic and acidic residues" evidence="5">
    <location>
        <begin position="150"/>
        <end position="171"/>
    </location>
</feature>
<feature type="compositionally biased region" description="Polar residues" evidence="5">
    <location>
        <begin position="13"/>
        <end position="24"/>
    </location>
</feature>
<dbReference type="GO" id="GO:0003723">
    <property type="term" value="F:RNA binding"/>
    <property type="evidence" value="ECO:0007669"/>
    <property type="project" value="TreeGrafter"/>
</dbReference>
<dbReference type="EMBL" id="CAJOBP010001735">
    <property type="protein sequence ID" value="CAF4307440.1"/>
    <property type="molecule type" value="Genomic_DNA"/>
</dbReference>
<evidence type="ECO:0000256" key="5">
    <source>
        <dbReference type="SAM" id="MobiDB-lite"/>
    </source>
</evidence>
<keyword evidence="3" id="KW-0508">mRNA splicing</keyword>
<evidence type="ECO:0000256" key="1">
    <source>
        <dbReference type="ARBA" id="ARBA00004123"/>
    </source>
</evidence>
<comment type="caution">
    <text evidence="7">The sequence shown here is derived from an EMBL/GenBank/DDBJ whole genome shotgun (WGS) entry which is preliminary data.</text>
</comment>
<evidence type="ECO:0000313" key="8">
    <source>
        <dbReference type="Proteomes" id="UP000663873"/>
    </source>
</evidence>
<organism evidence="7 8">
    <name type="scientific">Rotaria socialis</name>
    <dbReference type="NCBI Taxonomy" id="392032"/>
    <lineage>
        <taxon>Eukaryota</taxon>
        <taxon>Metazoa</taxon>
        <taxon>Spiralia</taxon>
        <taxon>Gnathifera</taxon>
        <taxon>Rotifera</taxon>
        <taxon>Eurotatoria</taxon>
        <taxon>Bdelloidea</taxon>
        <taxon>Philodinida</taxon>
        <taxon>Philodinidae</taxon>
        <taxon>Rotaria</taxon>
    </lineage>
</organism>
<comment type="subcellular location">
    <subcellularLocation>
        <location evidence="1">Nucleus</location>
    </subcellularLocation>
</comment>
<evidence type="ECO:0000256" key="3">
    <source>
        <dbReference type="ARBA" id="ARBA00023187"/>
    </source>
</evidence>
<dbReference type="Proteomes" id="UP000663873">
    <property type="component" value="Unassembled WGS sequence"/>
</dbReference>
<evidence type="ECO:0000256" key="2">
    <source>
        <dbReference type="ARBA" id="ARBA00022664"/>
    </source>
</evidence>
<feature type="compositionally biased region" description="Basic residues" evidence="5">
    <location>
        <begin position="52"/>
        <end position="67"/>
    </location>
</feature>
<protein>
    <recommendedName>
        <fullName evidence="6">G-patch domain-containing protein</fullName>
    </recommendedName>
</protein>
<keyword evidence="4" id="KW-0539">Nucleus</keyword>
<dbReference type="InterPro" id="IPR040169">
    <property type="entry name" value="SUGP1/2"/>
</dbReference>
<feature type="compositionally biased region" description="Basic and acidic residues" evidence="5">
    <location>
        <begin position="112"/>
        <end position="126"/>
    </location>
</feature>
<dbReference type="PANTHER" id="PTHR23340">
    <property type="entry name" value="ARGININE/SERINE RICH SPLICING FACTOR SF4/14"/>
    <property type="match status" value="1"/>
</dbReference>
<dbReference type="InterPro" id="IPR000467">
    <property type="entry name" value="G_patch_dom"/>
</dbReference>
<feature type="non-terminal residue" evidence="7">
    <location>
        <position position="1"/>
    </location>
</feature>
<feature type="domain" description="G-patch" evidence="6">
    <location>
        <begin position="72"/>
        <end position="125"/>
    </location>
</feature>
<sequence>FYRSRSASPPYDKQQSIKTILPTKSRSRSTSPPSFTSAYIPQSSSSTSETHHRSHHHHHHHHHHQQQHKLGDSNLGHKLLQKMGWQEGAGLGRREQGIVEPIMASSSVNNEGKNDQYKGIGHEDDPFEQFRRQKAKGYVTRLIAAQAETASRRHDKSDDDTPVSDRPDEKK</sequence>
<feature type="region of interest" description="Disordered" evidence="5">
    <location>
        <begin position="1"/>
        <end position="74"/>
    </location>
</feature>
<dbReference type="GO" id="GO:0005654">
    <property type="term" value="C:nucleoplasm"/>
    <property type="evidence" value="ECO:0007669"/>
    <property type="project" value="TreeGrafter"/>
</dbReference>
<dbReference type="GO" id="GO:0008380">
    <property type="term" value="P:RNA splicing"/>
    <property type="evidence" value="ECO:0007669"/>
    <property type="project" value="UniProtKB-KW"/>
</dbReference>
<proteinExistence type="predicted"/>
<feature type="region of interest" description="Disordered" evidence="5">
    <location>
        <begin position="145"/>
        <end position="171"/>
    </location>
</feature>
<dbReference type="PROSITE" id="PS50174">
    <property type="entry name" value="G_PATCH"/>
    <property type="match status" value="1"/>
</dbReference>
<evidence type="ECO:0000313" key="7">
    <source>
        <dbReference type="EMBL" id="CAF4307440.1"/>
    </source>
</evidence>
<name>A0A820IE80_9BILA</name>
<dbReference type="SMART" id="SM00443">
    <property type="entry name" value="G_patch"/>
    <property type="match status" value="1"/>
</dbReference>